<dbReference type="GO" id="GO:0046872">
    <property type="term" value="F:metal ion binding"/>
    <property type="evidence" value="ECO:0007669"/>
    <property type="project" value="UniProtKB-KW"/>
</dbReference>
<dbReference type="GO" id="GO:0005737">
    <property type="term" value="C:cytoplasm"/>
    <property type="evidence" value="ECO:0007669"/>
    <property type="project" value="TreeGrafter"/>
</dbReference>
<dbReference type="Pfam" id="PF00294">
    <property type="entry name" value="PfkB"/>
    <property type="match status" value="1"/>
</dbReference>
<protein>
    <submittedName>
        <fullName evidence="5">Pseudouridine kinase</fullName>
    </submittedName>
</protein>
<dbReference type="GO" id="GO:0016301">
    <property type="term" value="F:kinase activity"/>
    <property type="evidence" value="ECO:0007669"/>
    <property type="project" value="UniProtKB-KW"/>
</dbReference>
<sequence>MKKIFCLGGATIDHKLKSSASYLLGTSNPVSSITTFGGVARNIAENLGRWSKEIHLQCAVGNDRDGRQLLAHMQSLGVDTDGSLVLENASTAHYYAALAPDGELFIALADMEIYNQVQLDSFTPAWERWTKNSLIFIDTNLPVTIIDEVIQRCRHRQLPLCIDPVSVAKAGKLAALELEGVFLIKPNQLEAGALTDMEVDSVRKCIHAGCRLLDKGVKNVVISLGKAGWVIVNEYQQQHFEGIELCDIHDVNGAGDAFIAGILYGLQQQANLEEACYLGASAATLTLKSCSSVAQGITAKHLKSLHGSPV</sequence>
<keyword evidence="1" id="KW-0808">Transferase</keyword>
<keyword evidence="2" id="KW-0479">Metal-binding</keyword>
<dbReference type="RefSeq" id="WP_114833865.1">
    <property type="nucleotide sequence ID" value="NZ_LR699114.1"/>
</dbReference>
<keyword evidence="6" id="KW-1185">Reference proteome</keyword>
<dbReference type="PROSITE" id="PS00583">
    <property type="entry name" value="PFKB_KINASES_1"/>
    <property type="match status" value="1"/>
</dbReference>
<reference evidence="5 6" key="1">
    <citation type="submission" date="2018-07" db="EMBL/GenBank/DDBJ databases">
        <title>Genomic Encyclopedia of Type Strains, Phase IV (KMG-IV): sequencing the most valuable type-strain genomes for metagenomic binning, comparative biology and taxonomic classification.</title>
        <authorList>
            <person name="Goeker M."/>
        </authorList>
    </citation>
    <scope>NUCLEOTIDE SEQUENCE [LARGE SCALE GENOMIC DNA]</scope>
    <source>
        <strain evidence="5 6">DSM 16500</strain>
    </source>
</reference>
<evidence type="ECO:0000313" key="5">
    <source>
        <dbReference type="EMBL" id="RDI46571.1"/>
    </source>
</evidence>
<dbReference type="SUPFAM" id="SSF53613">
    <property type="entry name" value="Ribokinase-like"/>
    <property type="match status" value="1"/>
</dbReference>
<dbReference type="OrthoDB" id="9806249at2"/>
<dbReference type="GO" id="GO:0016798">
    <property type="term" value="F:hydrolase activity, acting on glycosyl bonds"/>
    <property type="evidence" value="ECO:0007669"/>
    <property type="project" value="TreeGrafter"/>
</dbReference>
<dbReference type="Proteomes" id="UP000254720">
    <property type="component" value="Unassembled WGS sequence"/>
</dbReference>
<accession>A0A370GSV9</accession>
<dbReference type="GO" id="GO:0004730">
    <property type="term" value="F:pseudouridylate synthase activity"/>
    <property type="evidence" value="ECO:0007669"/>
    <property type="project" value="TreeGrafter"/>
</dbReference>
<name>A0A370GSV9_9COXI</name>
<dbReference type="Gene3D" id="3.40.1190.20">
    <property type="match status" value="1"/>
</dbReference>
<dbReference type="EMBL" id="QQAX01000005">
    <property type="protein sequence ID" value="RDI46571.1"/>
    <property type="molecule type" value="Genomic_DNA"/>
</dbReference>
<dbReference type="InterPro" id="IPR011611">
    <property type="entry name" value="PfkB_dom"/>
</dbReference>
<evidence type="ECO:0000256" key="1">
    <source>
        <dbReference type="ARBA" id="ARBA00022679"/>
    </source>
</evidence>
<evidence type="ECO:0000313" key="6">
    <source>
        <dbReference type="Proteomes" id="UP000254720"/>
    </source>
</evidence>
<dbReference type="AlphaFoldDB" id="A0A370GSV9"/>
<dbReference type="CDD" id="cd01941">
    <property type="entry name" value="YeiC_kinase_like"/>
    <property type="match status" value="1"/>
</dbReference>
<evidence type="ECO:0000256" key="3">
    <source>
        <dbReference type="ARBA" id="ARBA00022777"/>
    </source>
</evidence>
<dbReference type="PANTHER" id="PTHR42909:SF1">
    <property type="entry name" value="CARBOHYDRATE KINASE PFKB DOMAIN-CONTAINING PROTEIN"/>
    <property type="match status" value="1"/>
</dbReference>
<dbReference type="PROSITE" id="PS00584">
    <property type="entry name" value="PFKB_KINASES_2"/>
    <property type="match status" value="1"/>
</dbReference>
<organism evidence="5 6">
    <name type="scientific">Aquicella lusitana</name>
    <dbReference type="NCBI Taxonomy" id="254246"/>
    <lineage>
        <taxon>Bacteria</taxon>
        <taxon>Pseudomonadati</taxon>
        <taxon>Pseudomonadota</taxon>
        <taxon>Gammaproteobacteria</taxon>
        <taxon>Legionellales</taxon>
        <taxon>Coxiellaceae</taxon>
        <taxon>Aquicella</taxon>
    </lineage>
</organism>
<comment type="caution">
    <text evidence="5">The sequence shown here is derived from an EMBL/GenBank/DDBJ whole genome shotgun (WGS) entry which is preliminary data.</text>
</comment>
<dbReference type="PANTHER" id="PTHR42909">
    <property type="entry name" value="ZGC:136858"/>
    <property type="match status" value="1"/>
</dbReference>
<gene>
    <name evidence="5" type="ORF">C8D86_10595</name>
</gene>
<dbReference type="InterPro" id="IPR002173">
    <property type="entry name" value="Carboh/pur_kinase_PfkB_CS"/>
</dbReference>
<keyword evidence="3 5" id="KW-0418">Kinase</keyword>
<feature type="domain" description="Carbohydrate kinase PfkB" evidence="4">
    <location>
        <begin position="1"/>
        <end position="289"/>
    </location>
</feature>
<evidence type="ECO:0000256" key="2">
    <source>
        <dbReference type="ARBA" id="ARBA00022723"/>
    </source>
</evidence>
<evidence type="ECO:0000259" key="4">
    <source>
        <dbReference type="Pfam" id="PF00294"/>
    </source>
</evidence>
<dbReference type="InterPro" id="IPR029056">
    <property type="entry name" value="Ribokinase-like"/>
</dbReference>
<proteinExistence type="predicted"/>